<dbReference type="EMBL" id="JAAGUZ010000012">
    <property type="protein sequence ID" value="NEW44031.1"/>
    <property type="molecule type" value="Genomic_DNA"/>
</dbReference>
<dbReference type="PANTHER" id="PTHR30055:SF148">
    <property type="entry name" value="TETR-FAMILY TRANSCRIPTIONAL REGULATOR"/>
    <property type="match status" value="1"/>
</dbReference>
<dbReference type="Pfam" id="PF00440">
    <property type="entry name" value="TetR_N"/>
    <property type="match status" value="1"/>
</dbReference>
<protein>
    <submittedName>
        <fullName evidence="6">TetR/AcrR family transcriptional regulator</fullName>
    </submittedName>
</protein>
<dbReference type="GO" id="GO:0003700">
    <property type="term" value="F:DNA-binding transcription factor activity"/>
    <property type="evidence" value="ECO:0007669"/>
    <property type="project" value="TreeGrafter"/>
</dbReference>
<dbReference type="GO" id="GO:0000976">
    <property type="term" value="F:transcription cis-regulatory region binding"/>
    <property type="evidence" value="ECO:0007669"/>
    <property type="project" value="TreeGrafter"/>
</dbReference>
<keyword evidence="9" id="KW-1185">Reference proteome</keyword>
<organism evidence="6 8">
    <name type="scientific">Nocardia cyriacigeorgica</name>
    <dbReference type="NCBI Taxonomy" id="135487"/>
    <lineage>
        <taxon>Bacteria</taxon>
        <taxon>Bacillati</taxon>
        <taxon>Actinomycetota</taxon>
        <taxon>Actinomycetes</taxon>
        <taxon>Mycobacteriales</taxon>
        <taxon>Nocardiaceae</taxon>
        <taxon>Nocardia</taxon>
    </lineage>
</organism>
<dbReference type="Gene3D" id="1.10.357.10">
    <property type="entry name" value="Tetracycline Repressor, domain 2"/>
    <property type="match status" value="1"/>
</dbReference>
<dbReference type="RefSeq" id="WP_163824426.1">
    <property type="nucleotide sequence ID" value="NZ_JAAGUX010000002.1"/>
</dbReference>
<gene>
    <name evidence="6" type="ORF">GV789_06105</name>
    <name evidence="7" type="ORF">GV794_01605</name>
</gene>
<proteinExistence type="predicted"/>
<feature type="domain" description="HTH tetR-type" evidence="5">
    <location>
        <begin position="14"/>
        <end position="74"/>
    </location>
</feature>
<dbReference type="InterPro" id="IPR001647">
    <property type="entry name" value="HTH_TetR"/>
</dbReference>
<dbReference type="Proteomes" id="UP000468928">
    <property type="component" value="Unassembled WGS sequence"/>
</dbReference>
<dbReference type="SUPFAM" id="SSF48498">
    <property type="entry name" value="Tetracyclin repressor-like, C-terminal domain"/>
    <property type="match status" value="1"/>
</dbReference>
<evidence type="ECO:0000256" key="1">
    <source>
        <dbReference type="ARBA" id="ARBA00023015"/>
    </source>
</evidence>
<dbReference type="Proteomes" id="UP000470876">
    <property type="component" value="Unassembled WGS sequence"/>
</dbReference>
<keyword evidence="2 4" id="KW-0238">DNA-binding</keyword>
<feature type="DNA-binding region" description="H-T-H motif" evidence="4">
    <location>
        <begin position="37"/>
        <end position="56"/>
    </location>
</feature>
<comment type="caution">
    <text evidence="6">The sequence shown here is derived from an EMBL/GenBank/DDBJ whole genome shotgun (WGS) entry which is preliminary data.</text>
</comment>
<evidence type="ECO:0000313" key="7">
    <source>
        <dbReference type="EMBL" id="NEW54366.1"/>
    </source>
</evidence>
<name>A0A6P1D3K0_9NOCA</name>
<evidence type="ECO:0000313" key="6">
    <source>
        <dbReference type="EMBL" id="NEW44031.1"/>
    </source>
</evidence>
<dbReference type="Pfam" id="PF16859">
    <property type="entry name" value="TetR_C_11"/>
    <property type="match status" value="1"/>
</dbReference>
<dbReference type="InterPro" id="IPR050109">
    <property type="entry name" value="HTH-type_TetR-like_transc_reg"/>
</dbReference>
<dbReference type="Gene3D" id="1.10.10.60">
    <property type="entry name" value="Homeodomain-like"/>
    <property type="match status" value="1"/>
</dbReference>
<keyword evidence="1" id="KW-0805">Transcription regulation</keyword>
<dbReference type="SUPFAM" id="SSF46689">
    <property type="entry name" value="Homeodomain-like"/>
    <property type="match status" value="1"/>
</dbReference>
<evidence type="ECO:0000313" key="8">
    <source>
        <dbReference type="Proteomes" id="UP000468928"/>
    </source>
</evidence>
<evidence type="ECO:0000256" key="3">
    <source>
        <dbReference type="ARBA" id="ARBA00023163"/>
    </source>
</evidence>
<dbReference type="InterPro" id="IPR036271">
    <property type="entry name" value="Tet_transcr_reg_TetR-rel_C_sf"/>
</dbReference>
<dbReference type="PRINTS" id="PR00455">
    <property type="entry name" value="HTHTETR"/>
</dbReference>
<dbReference type="InterPro" id="IPR011075">
    <property type="entry name" value="TetR_C"/>
</dbReference>
<dbReference type="EMBL" id="JAAGUX010000002">
    <property type="protein sequence ID" value="NEW54366.1"/>
    <property type="molecule type" value="Genomic_DNA"/>
</dbReference>
<evidence type="ECO:0000256" key="2">
    <source>
        <dbReference type="ARBA" id="ARBA00023125"/>
    </source>
</evidence>
<sequence length="216" mass="22730">MATAKRASGRPREQRVDTSIAAAVGALIDEGGYAGLTVDAVAARAGVSTAAIYRRYATKQEMTFAVLLHDLREESPADTGTLQGDLCALTERIAAQVAGSGAGTLTGLLADIRADPELRARFEATFLTVERAIIATLLDRAVARGELARRPDVALVQALLLGPLYAWLIVLDEDPARAPEIARLVAAMAADALTSTLGSLASWSRPPQQGIEPGRE</sequence>
<accession>A0A6P1D3K0</accession>
<dbReference type="AlphaFoldDB" id="A0A6P1D3K0"/>
<evidence type="ECO:0000256" key="4">
    <source>
        <dbReference type="PROSITE-ProRule" id="PRU00335"/>
    </source>
</evidence>
<dbReference type="PROSITE" id="PS50977">
    <property type="entry name" value="HTH_TETR_2"/>
    <property type="match status" value="1"/>
</dbReference>
<evidence type="ECO:0000313" key="9">
    <source>
        <dbReference type="Proteomes" id="UP000470876"/>
    </source>
</evidence>
<reference evidence="8 9" key="1">
    <citation type="submission" date="2020-01" db="EMBL/GenBank/DDBJ databases">
        <title>Genetics and antimicrobial susceptibilities of Nocardia species isolated from the soil; a comparison with species isolated from humans.</title>
        <authorList>
            <person name="Carrasco G."/>
            <person name="Monzon S."/>
            <person name="Sansegundo M."/>
            <person name="Garcia E."/>
            <person name="Garrido N."/>
            <person name="Medina M.J."/>
            <person name="Villalon P."/>
            <person name="Ramirez-Arocha A.C."/>
            <person name="Jimenez P."/>
            <person name="Cuesta I."/>
            <person name="Valdezate S."/>
        </authorList>
    </citation>
    <scope>NUCLEOTIDE SEQUENCE [LARGE SCALE GENOMIC DNA]</scope>
    <source>
        <strain evidence="6 8">CNM20110639</strain>
        <strain evidence="7 9">CNM20110649</strain>
    </source>
</reference>
<dbReference type="InterPro" id="IPR009057">
    <property type="entry name" value="Homeodomain-like_sf"/>
</dbReference>
<dbReference type="PANTHER" id="PTHR30055">
    <property type="entry name" value="HTH-TYPE TRANSCRIPTIONAL REGULATOR RUTR"/>
    <property type="match status" value="1"/>
</dbReference>
<keyword evidence="3" id="KW-0804">Transcription</keyword>
<evidence type="ECO:0000259" key="5">
    <source>
        <dbReference type="PROSITE" id="PS50977"/>
    </source>
</evidence>